<feature type="transmembrane region" description="Helical" evidence="10">
    <location>
        <begin position="97"/>
        <end position="121"/>
    </location>
</feature>
<reference evidence="11" key="1">
    <citation type="journal article" date="2021" name="PeerJ">
        <title>Extensive microbial diversity within the chicken gut microbiome revealed by metagenomics and culture.</title>
        <authorList>
            <person name="Gilroy R."/>
            <person name="Ravi A."/>
            <person name="Getino M."/>
            <person name="Pursley I."/>
            <person name="Horton D.L."/>
            <person name="Alikhan N.F."/>
            <person name="Baker D."/>
            <person name="Gharbi K."/>
            <person name="Hall N."/>
            <person name="Watson M."/>
            <person name="Adriaenssens E.M."/>
            <person name="Foster-Nyarko E."/>
            <person name="Jarju S."/>
            <person name="Secka A."/>
            <person name="Antonio M."/>
            <person name="Oren A."/>
            <person name="Chaudhuri R.R."/>
            <person name="La Ragione R."/>
            <person name="Hildebrand F."/>
            <person name="Pallen M.J."/>
        </authorList>
    </citation>
    <scope>NUCLEOTIDE SEQUENCE</scope>
    <source>
        <strain evidence="11">CHK33-7979</strain>
    </source>
</reference>
<feature type="transmembrane region" description="Helical" evidence="10">
    <location>
        <begin position="20"/>
        <end position="39"/>
    </location>
</feature>
<dbReference type="GO" id="GO:0015297">
    <property type="term" value="F:antiporter activity"/>
    <property type="evidence" value="ECO:0007669"/>
    <property type="project" value="InterPro"/>
</dbReference>
<dbReference type="AlphaFoldDB" id="A0A9D1Z365"/>
<dbReference type="GO" id="GO:0046677">
    <property type="term" value="P:response to antibiotic"/>
    <property type="evidence" value="ECO:0007669"/>
    <property type="project" value="UniProtKB-KW"/>
</dbReference>
<dbReference type="EMBL" id="DXCX01000014">
    <property type="protein sequence ID" value="HIY72532.1"/>
    <property type="molecule type" value="Genomic_DNA"/>
</dbReference>
<gene>
    <name evidence="11" type="ORF">H9826_00970</name>
</gene>
<keyword evidence="8 10" id="KW-0472">Membrane</keyword>
<evidence type="ECO:0000256" key="7">
    <source>
        <dbReference type="ARBA" id="ARBA00022989"/>
    </source>
</evidence>
<comment type="subcellular location">
    <subcellularLocation>
        <location evidence="1">Cell membrane</location>
        <topology evidence="1">Multi-pass membrane protein</topology>
    </subcellularLocation>
</comment>
<dbReference type="GO" id="GO:0042910">
    <property type="term" value="F:xenobiotic transmembrane transporter activity"/>
    <property type="evidence" value="ECO:0007669"/>
    <property type="project" value="InterPro"/>
</dbReference>
<keyword evidence="4" id="KW-0813">Transport</keyword>
<proteinExistence type="inferred from homology"/>
<evidence type="ECO:0000256" key="5">
    <source>
        <dbReference type="ARBA" id="ARBA00022475"/>
    </source>
</evidence>
<dbReference type="NCBIfam" id="TIGR00797">
    <property type="entry name" value="matE"/>
    <property type="match status" value="1"/>
</dbReference>
<reference evidence="11" key="2">
    <citation type="submission" date="2021-04" db="EMBL/GenBank/DDBJ databases">
        <authorList>
            <person name="Gilroy R."/>
        </authorList>
    </citation>
    <scope>NUCLEOTIDE SEQUENCE</scope>
    <source>
        <strain evidence="11">CHK33-7979</strain>
    </source>
</reference>
<evidence type="ECO:0000256" key="6">
    <source>
        <dbReference type="ARBA" id="ARBA00022692"/>
    </source>
</evidence>
<keyword evidence="5" id="KW-1003">Cell membrane</keyword>
<feature type="transmembrane region" description="Helical" evidence="10">
    <location>
        <begin position="141"/>
        <end position="162"/>
    </location>
</feature>
<evidence type="ECO:0000313" key="12">
    <source>
        <dbReference type="Proteomes" id="UP000886824"/>
    </source>
</evidence>
<dbReference type="Proteomes" id="UP000886824">
    <property type="component" value="Unassembled WGS sequence"/>
</dbReference>
<dbReference type="GO" id="GO:0005886">
    <property type="term" value="C:plasma membrane"/>
    <property type="evidence" value="ECO:0007669"/>
    <property type="project" value="UniProtKB-SubCell"/>
</dbReference>
<evidence type="ECO:0000256" key="3">
    <source>
        <dbReference type="ARBA" id="ARBA00022106"/>
    </source>
</evidence>
<keyword evidence="9" id="KW-0046">Antibiotic resistance</keyword>
<comment type="similarity">
    <text evidence="2">Belongs to the multi antimicrobial extrusion (MATE) (TC 2.A.66.1) family. MepA subfamily.</text>
</comment>
<feature type="transmembrane region" description="Helical" evidence="10">
    <location>
        <begin position="239"/>
        <end position="256"/>
    </location>
</feature>
<dbReference type="PANTHER" id="PTHR43823">
    <property type="entry name" value="SPORULATION PROTEIN YKVU"/>
    <property type="match status" value="1"/>
</dbReference>
<evidence type="ECO:0000256" key="9">
    <source>
        <dbReference type="ARBA" id="ARBA00023251"/>
    </source>
</evidence>
<evidence type="ECO:0000313" key="11">
    <source>
        <dbReference type="EMBL" id="HIY72532.1"/>
    </source>
</evidence>
<feature type="transmembrane region" description="Helical" evidence="10">
    <location>
        <begin position="323"/>
        <end position="347"/>
    </location>
</feature>
<sequence>MRKEKRENDLGRDPVGKLLLRLAVPTATAQLVNALYNIVDRMYIGHIEGVGDLALTGLGVCFPVIMFVSALSGLVGMGGGSRAVVRMGAGQDEEANAILGGCATLLVILSVLFTVVLQVVKEPMLYLFGATDNTIGYAMDYLGIYLSGTIFVELSLGLNFFITAQGFSTVGMATVLIGAVVNIVLDPVFIFGLNMGVSGAALATITAQAVSAVWVVCFLKGRRTKLRLQRRFARLDWKVLSPVLALGVAPFIMQSTESLVNIAFNSSLKAYGGDPAVGAMTICSSIMQVFYLLFQGLSQGAQPIVGYNYGAGNLDRVKKTFRLLFVCALTFSTLSCLAIELFPGVFVAMFNDKPELVEIAVWTLRVYAAGMFMLGVQNACQQTFVALGQAKISLFLALLRKIILLIPLVYILPHFLENKVLAVFLAEPAADILAAVTTGSLFFWRFPRLLSARAAELRQQSA</sequence>
<comment type="caution">
    <text evidence="11">The sequence shown here is derived from an EMBL/GenBank/DDBJ whole genome shotgun (WGS) entry which is preliminary data.</text>
</comment>
<name>A0A9D1Z365_9FIRM</name>
<evidence type="ECO:0000256" key="2">
    <source>
        <dbReference type="ARBA" id="ARBA00008417"/>
    </source>
</evidence>
<evidence type="ECO:0000256" key="1">
    <source>
        <dbReference type="ARBA" id="ARBA00004651"/>
    </source>
</evidence>
<evidence type="ECO:0000256" key="4">
    <source>
        <dbReference type="ARBA" id="ARBA00022448"/>
    </source>
</evidence>
<feature type="transmembrane region" description="Helical" evidence="10">
    <location>
        <begin position="276"/>
        <end position="294"/>
    </location>
</feature>
<dbReference type="Pfam" id="PF01554">
    <property type="entry name" value="MatE"/>
    <property type="match status" value="2"/>
</dbReference>
<dbReference type="PANTHER" id="PTHR43823:SF3">
    <property type="entry name" value="MULTIDRUG EXPORT PROTEIN MEPA"/>
    <property type="match status" value="1"/>
</dbReference>
<dbReference type="InterPro" id="IPR002528">
    <property type="entry name" value="MATE_fam"/>
</dbReference>
<evidence type="ECO:0000256" key="10">
    <source>
        <dbReference type="SAM" id="Phobius"/>
    </source>
</evidence>
<dbReference type="InterPro" id="IPR048279">
    <property type="entry name" value="MdtK-like"/>
</dbReference>
<dbReference type="InterPro" id="IPR051327">
    <property type="entry name" value="MATE_MepA_subfamily"/>
</dbReference>
<feature type="transmembrane region" description="Helical" evidence="10">
    <location>
        <begin position="421"/>
        <end position="444"/>
    </location>
</feature>
<feature type="transmembrane region" description="Helical" evidence="10">
    <location>
        <begin position="169"/>
        <end position="193"/>
    </location>
</feature>
<organism evidence="11 12">
    <name type="scientific">Candidatus Intestinimonas merdavium</name>
    <dbReference type="NCBI Taxonomy" id="2838622"/>
    <lineage>
        <taxon>Bacteria</taxon>
        <taxon>Bacillati</taxon>
        <taxon>Bacillota</taxon>
        <taxon>Clostridia</taxon>
        <taxon>Eubacteriales</taxon>
        <taxon>Intestinimonas</taxon>
    </lineage>
</organism>
<protein>
    <recommendedName>
        <fullName evidence="3">Multidrug export protein MepA</fullName>
    </recommendedName>
</protein>
<accession>A0A9D1Z365</accession>
<feature type="transmembrane region" description="Helical" evidence="10">
    <location>
        <begin position="199"/>
        <end position="219"/>
    </location>
</feature>
<feature type="transmembrane region" description="Helical" evidence="10">
    <location>
        <begin position="359"/>
        <end position="380"/>
    </location>
</feature>
<keyword evidence="7 10" id="KW-1133">Transmembrane helix</keyword>
<evidence type="ECO:0000256" key="8">
    <source>
        <dbReference type="ARBA" id="ARBA00023136"/>
    </source>
</evidence>
<dbReference type="InterPro" id="IPR045070">
    <property type="entry name" value="MATE_MepA-like"/>
</dbReference>
<feature type="transmembrane region" description="Helical" evidence="10">
    <location>
        <begin position="392"/>
        <end position="415"/>
    </location>
</feature>
<dbReference type="PIRSF" id="PIRSF006603">
    <property type="entry name" value="DinF"/>
    <property type="match status" value="1"/>
</dbReference>
<keyword evidence="6 10" id="KW-0812">Transmembrane</keyword>
<dbReference type="CDD" id="cd13143">
    <property type="entry name" value="MATE_MepA_like"/>
    <property type="match status" value="1"/>
</dbReference>
<feature type="transmembrane region" description="Helical" evidence="10">
    <location>
        <begin position="54"/>
        <end position="76"/>
    </location>
</feature>